<proteinExistence type="predicted"/>
<gene>
    <name evidence="2" type="ORF">ACFQ04_11460</name>
</gene>
<dbReference type="EMBL" id="JBHTIL010000001">
    <property type="protein sequence ID" value="MFD0926348.1"/>
    <property type="molecule type" value="Genomic_DNA"/>
</dbReference>
<sequence length="149" mass="16233">MPSVPDPRTDDPGPTGRVYGAPMVDGVRRALELGLCGMSAADERGVRRVERFAQVPDGSFVWTRTSDGDHFLGRLSGPLRDDLGDEAVASGLVHVRSCTWTDDPVPEREVPPATLATFARGGRNFQQTHDPAVWAQSAEIWRRRGPAGR</sequence>
<feature type="region of interest" description="Disordered" evidence="1">
    <location>
        <begin position="1"/>
        <end position="21"/>
    </location>
</feature>
<evidence type="ECO:0000256" key="1">
    <source>
        <dbReference type="SAM" id="MobiDB-lite"/>
    </source>
</evidence>
<name>A0ABW3G8A9_9NOCA</name>
<reference evidence="3" key="1">
    <citation type="journal article" date="2019" name="Int. J. Syst. Evol. Microbiol.">
        <title>The Global Catalogue of Microorganisms (GCM) 10K type strain sequencing project: providing services to taxonomists for standard genome sequencing and annotation.</title>
        <authorList>
            <consortium name="The Broad Institute Genomics Platform"/>
            <consortium name="The Broad Institute Genome Sequencing Center for Infectious Disease"/>
            <person name="Wu L."/>
            <person name="Ma J."/>
        </authorList>
    </citation>
    <scope>NUCLEOTIDE SEQUENCE [LARGE SCALE GENOMIC DNA]</scope>
    <source>
        <strain evidence="3">CCUG 50873</strain>
    </source>
</reference>
<organism evidence="2 3">
    <name type="scientific">Williamsia deligens</name>
    <dbReference type="NCBI Taxonomy" id="321325"/>
    <lineage>
        <taxon>Bacteria</taxon>
        <taxon>Bacillati</taxon>
        <taxon>Actinomycetota</taxon>
        <taxon>Actinomycetes</taxon>
        <taxon>Mycobacteriales</taxon>
        <taxon>Nocardiaceae</taxon>
        <taxon>Williamsia</taxon>
    </lineage>
</organism>
<comment type="caution">
    <text evidence="2">The sequence shown here is derived from an EMBL/GenBank/DDBJ whole genome shotgun (WGS) entry which is preliminary data.</text>
</comment>
<accession>A0ABW3G8A9</accession>
<keyword evidence="3" id="KW-1185">Reference proteome</keyword>
<evidence type="ECO:0000313" key="3">
    <source>
        <dbReference type="Proteomes" id="UP001597068"/>
    </source>
</evidence>
<protein>
    <submittedName>
        <fullName evidence="2">GAF domain-containing protein</fullName>
    </submittedName>
</protein>
<dbReference type="Proteomes" id="UP001597068">
    <property type="component" value="Unassembled WGS sequence"/>
</dbReference>
<dbReference type="RefSeq" id="WP_253645769.1">
    <property type="nucleotide sequence ID" value="NZ_BAAAMO010000002.1"/>
</dbReference>
<evidence type="ECO:0000313" key="2">
    <source>
        <dbReference type="EMBL" id="MFD0926348.1"/>
    </source>
</evidence>